<accession>A0ABP7JYP1</accession>
<sequence length="302" mass="33702">MIQTVLILGASGKIGRHARRAFEKAGWDVRLYDRERGDMTSQAKGADVIVNGLNPKNYHNWDQLIPEITNDTIAAAKAAGATVILPGNVYVFGAQPGIWIEETPHKPSARKGHIRETCEAAYRASGVQTIVLRAGDFISGEAGDDDAMGLFYLRDIANGNITRPSAPDTMHAFCYLPDWAEAARRLAEKRAELPAFTDVNLGGANFTVSEIQSVLESELGRPLKLKPFPWWVMRVLSPFWELARELSEMRYLYDTPHALSNDKLRALLPDFEFTDERTVILSALPREVRPNNRMTKTHLSLS</sequence>
<comment type="caution">
    <text evidence="2">The sequence shown here is derived from an EMBL/GenBank/DDBJ whole genome shotgun (WGS) entry which is preliminary data.</text>
</comment>
<proteinExistence type="predicted"/>
<keyword evidence="3" id="KW-1185">Reference proteome</keyword>
<evidence type="ECO:0000259" key="1">
    <source>
        <dbReference type="Pfam" id="PF01370"/>
    </source>
</evidence>
<evidence type="ECO:0000313" key="2">
    <source>
        <dbReference type="EMBL" id="GAA3859834.1"/>
    </source>
</evidence>
<evidence type="ECO:0000313" key="3">
    <source>
        <dbReference type="Proteomes" id="UP001399917"/>
    </source>
</evidence>
<gene>
    <name evidence="2" type="ORF">GCM10022404_08300</name>
</gene>
<dbReference type="RefSeq" id="WP_344843832.1">
    <property type="nucleotide sequence ID" value="NZ_BAABDF010000003.1"/>
</dbReference>
<dbReference type="Gene3D" id="3.40.50.720">
    <property type="entry name" value="NAD(P)-binding Rossmann-like Domain"/>
    <property type="match status" value="1"/>
</dbReference>
<dbReference type="Pfam" id="PF01370">
    <property type="entry name" value="Epimerase"/>
    <property type="match status" value="1"/>
</dbReference>
<name>A0ABP7JYP1_9RHOB</name>
<feature type="domain" description="NAD-dependent epimerase/dehydratase" evidence="1">
    <location>
        <begin position="5"/>
        <end position="202"/>
    </location>
</feature>
<protein>
    <submittedName>
        <fullName evidence="2">SDR family oxidoreductase</fullName>
    </submittedName>
</protein>
<organism evidence="2 3">
    <name type="scientific">Celeribacter arenosi</name>
    <dbReference type="NCBI Taxonomy" id="792649"/>
    <lineage>
        <taxon>Bacteria</taxon>
        <taxon>Pseudomonadati</taxon>
        <taxon>Pseudomonadota</taxon>
        <taxon>Alphaproteobacteria</taxon>
        <taxon>Rhodobacterales</taxon>
        <taxon>Roseobacteraceae</taxon>
        <taxon>Celeribacter</taxon>
    </lineage>
</organism>
<dbReference type="InterPro" id="IPR001509">
    <property type="entry name" value="Epimerase_deHydtase"/>
</dbReference>
<reference evidence="3" key="1">
    <citation type="journal article" date="2019" name="Int. J. Syst. Evol. Microbiol.">
        <title>The Global Catalogue of Microorganisms (GCM) 10K type strain sequencing project: providing services to taxonomists for standard genome sequencing and annotation.</title>
        <authorList>
            <consortium name="The Broad Institute Genomics Platform"/>
            <consortium name="The Broad Institute Genome Sequencing Center for Infectious Disease"/>
            <person name="Wu L."/>
            <person name="Ma J."/>
        </authorList>
    </citation>
    <scope>NUCLEOTIDE SEQUENCE [LARGE SCALE GENOMIC DNA]</scope>
    <source>
        <strain evidence="3">JCM 17190</strain>
    </source>
</reference>
<dbReference type="SUPFAM" id="SSF51735">
    <property type="entry name" value="NAD(P)-binding Rossmann-fold domains"/>
    <property type="match status" value="1"/>
</dbReference>
<dbReference type="EMBL" id="BAABDF010000003">
    <property type="protein sequence ID" value="GAA3859834.1"/>
    <property type="molecule type" value="Genomic_DNA"/>
</dbReference>
<dbReference type="InterPro" id="IPR036291">
    <property type="entry name" value="NAD(P)-bd_dom_sf"/>
</dbReference>
<dbReference type="Proteomes" id="UP001399917">
    <property type="component" value="Unassembled WGS sequence"/>
</dbReference>